<gene>
    <name evidence="7" type="ORF">FMM80_14140</name>
</gene>
<dbReference type="PANTHER" id="PTHR43376:SF1">
    <property type="entry name" value="OLIGOPEPTIDE TRANSPORT SYSTEM PERMEASE PROTEIN"/>
    <property type="match status" value="1"/>
</dbReference>
<dbReference type="InterPro" id="IPR000515">
    <property type="entry name" value="MetI-like"/>
</dbReference>
<feature type="transmembrane region" description="Helical" evidence="5">
    <location>
        <begin position="132"/>
        <end position="156"/>
    </location>
</feature>
<evidence type="ECO:0000256" key="3">
    <source>
        <dbReference type="ARBA" id="ARBA00022989"/>
    </source>
</evidence>
<feature type="transmembrane region" description="Helical" evidence="5">
    <location>
        <begin position="95"/>
        <end position="120"/>
    </location>
</feature>
<dbReference type="InterPro" id="IPR035906">
    <property type="entry name" value="MetI-like_sf"/>
</dbReference>
<dbReference type="GO" id="GO:0055085">
    <property type="term" value="P:transmembrane transport"/>
    <property type="evidence" value="ECO:0007669"/>
    <property type="project" value="InterPro"/>
</dbReference>
<comment type="similarity">
    <text evidence="5">Belongs to the binding-protein-dependent transport system permease family.</text>
</comment>
<dbReference type="EMBL" id="VIRB01000083">
    <property type="protein sequence ID" value="NDO69757.1"/>
    <property type="molecule type" value="Genomic_DNA"/>
</dbReference>
<keyword evidence="5" id="KW-0813">Transport</keyword>
<name>A0A9X5H5B5_9FIRM</name>
<reference evidence="7 8" key="1">
    <citation type="submission" date="2019-07" db="EMBL/GenBank/DDBJ databases">
        <title>Draft genome sequences of 15 bacterial species constituting the stable defined intestinal microbiota of the GM15 gnotobiotic mouse model.</title>
        <authorList>
            <person name="Elie C."/>
            <person name="Mathieu A."/>
            <person name="Saliou A."/>
            <person name="Darnaud M."/>
            <person name="Leulier F."/>
            <person name="Tamellini A."/>
        </authorList>
    </citation>
    <scope>NUCLEOTIDE SEQUENCE [LARGE SCALE GENOMIC DNA]</scope>
    <source>
        <strain evidence="8">ASF 502</strain>
    </source>
</reference>
<evidence type="ECO:0000259" key="6">
    <source>
        <dbReference type="PROSITE" id="PS50928"/>
    </source>
</evidence>
<dbReference type="Proteomes" id="UP000474104">
    <property type="component" value="Unassembled WGS sequence"/>
</dbReference>
<dbReference type="PANTHER" id="PTHR43376">
    <property type="entry name" value="OLIGOPEPTIDE TRANSPORT SYSTEM PERMEASE PROTEIN"/>
    <property type="match status" value="1"/>
</dbReference>
<keyword evidence="2 5" id="KW-0812">Transmembrane</keyword>
<dbReference type="Pfam" id="PF00528">
    <property type="entry name" value="BPD_transp_1"/>
    <property type="match status" value="1"/>
</dbReference>
<evidence type="ECO:0000256" key="4">
    <source>
        <dbReference type="ARBA" id="ARBA00023136"/>
    </source>
</evidence>
<evidence type="ECO:0000256" key="1">
    <source>
        <dbReference type="ARBA" id="ARBA00004141"/>
    </source>
</evidence>
<comment type="caution">
    <text evidence="7">The sequence shown here is derived from an EMBL/GenBank/DDBJ whole genome shotgun (WGS) entry which is preliminary data.</text>
</comment>
<evidence type="ECO:0000313" key="8">
    <source>
        <dbReference type="Proteomes" id="UP000474104"/>
    </source>
</evidence>
<keyword evidence="4 5" id="KW-0472">Membrane</keyword>
<evidence type="ECO:0000313" key="7">
    <source>
        <dbReference type="EMBL" id="NDO69757.1"/>
    </source>
</evidence>
<comment type="subcellular location">
    <subcellularLocation>
        <location evidence="5">Cell membrane</location>
        <topology evidence="5">Multi-pass membrane protein</topology>
    </subcellularLocation>
    <subcellularLocation>
        <location evidence="1">Membrane</location>
        <topology evidence="1">Multi-pass membrane protein</topology>
    </subcellularLocation>
</comment>
<dbReference type="CDD" id="cd06261">
    <property type="entry name" value="TM_PBP2"/>
    <property type="match status" value="1"/>
</dbReference>
<evidence type="ECO:0000256" key="2">
    <source>
        <dbReference type="ARBA" id="ARBA00022692"/>
    </source>
</evidence>
<feature type="transmembrane region" description="Helical" evidence="5">
    <location>
        <begin position="299"/>
        <end position="320"/>
    </location>
</feature>
<accession>A0A9X5H5B5</accession>
<feature type="domain" description="ABC transmembrane type-1" evidence="6">
    <location>
        <begin position="93"/>
        <end position="313"/>
    </location>
</feature>
<dbReference type="AlphaFoldDB" id="A0A9X5H5B5"/>
<feature type="transmembrane region" description="Helical" evidence="5">
    <location>
        <begin position="256"/>
        <end position="279"/>
    </location>
</feature>
<keyword evidence="3 5" id="KW-1133">Transmembrane helix</keyword>
<dbReference type="SUPFAM" id="SSF161098">
    <property type="entry name" value="MetI-like"/>
    <property type="match status" value="1"/>
</dbReference>
<protein>
    <submittedName>
        <fullName evidence="7">ABC transporter permease</fullName>
    </submittedName>
</protein>
<proteinExistence type="inferred from homology"/>
<organism evidence="7 8">
    <name type="scientific">Schaedlerella arabinosiphila</name>
    <dbReference type="NCBI Taxonomy" id="2044587"/>
    <lineage>
        <taxon>Bacteria</taxon>
        <taxon>Bacillati</taxon>
        <taxon>Bacillota</taxon>
        <taxon>Clostridia</taxon>
        <taxon>Lachnospirales</taxon>
        <taxon>Lachnospiraceae</taxon>
        <taxon>Schaedlerella</taxon>
    </lineage>
</organism>
<sequence length="329" mass="36519">MLVTVFVVTTIIFFLIRLMPSNPVQQYIEEQMVQYGLTYEDAQMRASFLFSMDLDKPLVSQYFEYLGKVVRLDFGDSLLSPGVPVMTIIAARLPWTLFTVGTGLLLSFIVGVTIGAAMAFKRDKWYEPVISGIASFLSSVPDFLIAITLLLIFGVIEWGGKGTLVPIFMLRGNYSMGVSPGWNLPFIKDILLHAALPVFTYMLSQIGIWVLLMKGCTTSCLNTDYVTVAKIRGLSSGRILFSYIGRNAMLPIVTEFAMRLGFIVGGALIVEQLFVYQGIGLELLNATNGRDYPLMQGVFLIMTISIVVCNFLAEVFYVVLDPRIKVEGT</sequence>
<dbReference type="GO" id="GO:0005886">
    <property type="term" value="C:plasma membrane"/>
    <property type="evidence" value="ECO:0007669"/>
    <property type="project" value="UniProtKB-SubCell"/>
</dbReference>
<dbReference type="PROSITE" id="PS50928">
    <property type="entry name" value="ABC_TM1"/>
    <property type="match status" value="1"/>
</dbReference>
<evidence type="ECO:0000256" key="5">
    <source>
        <dbReference type="RuleBase" id="RU363032"/>
    </source>
</evidence>
<feature type="transmembrane region" description="Helical" evidence="5">
    <location>
        <begin position="190"/>
        <end position="212"/>
    </location>
</feature>
<dbReference type="Gene3D" id="1.10.3720.10">
    <property type="entry name" value="MetI-like"/>
    <property type="match status" value="1"/>
</dbReference>